<gene>
    <name evidence="2" type="ORF">TraAM80_10234</name>
</gene>
<proteinExistence type="predicted"/>
<protein>
    <submittedName>
        <fullName evidence="2">Uncharacterized protein</fullName>
    </submittedName>
</protein>
<dbReference type="GeneID" id="40334167"/>
<evidence type="ECO:0000313" key="3">
    <source>
        <dbReference type="Proteomes" id="UP000283634"/>
    </source>
</evidence>
<dbReference type="EMBL" id="MKGL01000830">
    <property type="protein sequence ID" value="RNE95604.1"/>
    <property type="molecule type" value="Genomic_DNA"/>
</dbReference>
<evidence type="ECO:0000256" key="1">
    <source>
        <dbReference type="SAM" id="MobiDB-lite"/>
    </source>
</evidence>
<name>A0A422MQY0_TRYRA</name>
<sequence>MRNGDALSRSTNSPPPGSTQHRATKPHSPNSSSRSSNRDTSARVEPSPASFPTALELSTVRSPDSLELSPSRCSDALELSTVRSPDSLELSPAVNPPFDQTHWNYQLYAPQTH</sequence>
<keyword evidence="3" id="KW-1185">Reference proteome</keyword>
<reference evidence="2 3" key="1">
    <citation type="journal article" date="2018" name="BMC Genomics">
        <title>Genomic comparison of Trypanosoma conorhini and Trypanosoma rangeli to Trypanosoma cruzi strains of high and low virulence.</title>
        <authorList>
            <person name="Bradwell K.R."/>
            <person name="Koparde V.N."/>
            <person name="Matveyev A.V."/>
            <person name="Serrano M.G."/>
            <person name="Alves J.M."/>
            <person name="Parikh H."/>
            <person name="Huang B."/>
            <person name="Lee V."/>
            <person name="Espinosa-Alvarez O."/>
            <person name="Ortiz P.A."/>
            <person name="Costa-Martins A.G."/>
            <person name="Teixeira M.M."/>
            <person name="Buck G.A."/>
        </authorList>
    </citation>
    <scope>NUCLEOTIDE SEQUENCE [LARGE SCALE GENOMIC DNA]</scope>
    <source>
        <strain evidence="2 3">AM80</strain>
    </source>
</reference>
<dbReference type="AlphaFoldDB" id="A0A422MQY0"/>
<feature type="non-terminal residue" evidence="2">
    <location>
        <position position="113"/>
    </location>
</feature>
<organism evidence="2 3">
    <name type="scientific">Trypanosoma rangeli</name>
    <dbReference type="NCBI Taxonomy" id="5698"/>
    <lineage>
        <taxon>Eukaryota</taxon>
        <taxon>Discoba</taxon>
        <taxon>Euglenozoa</taxon>
        <taxon>Kinetoplastea</taxon>
        <taxon>Metakinetoplastina</taxon>
        <taxon>Trypanosomatida</taxon>
        <taxon>Trypanosomatidae</taxon>
        <taxon>Trypanosoma</taxon>
        <taxon>Herpetosoma</taxon>
    </lineage>
</organism>
<feature type="region of interest" description="Disordered" evidence="1">
    <location>
        <begin position="1"/>
        <end position="72"/>
    </location>
</feature>
<accession>A0A422MQY0</accession>
<dbReference type="Proteomes" id="UP000283634">
    <property type="component" value="Unassembled WGS sequence"/>
</dbReference>
<evidence type="ECO:0000313" key="2">
    <source>
        <dbReference type="EMBL" id="RNE95604.1"/>
    </source>
</evidence>
<dbReference type="RefSeq" id="XP_029233333.1">
    <property type="nucleotide sequence ID" value="XM_029386871.1"/>
</dbReference>
<comment type="caution">
    <text evidence="2">The sequence shown here is derived from an EMBL/GenBank/DDBJ whole genome shotgun (WGS) entry which is preliminary data.</text>
</comment>